<organism evidence="3 4">
    <name type="scientific">Mytilus coruscus</name>
    <name type="common">Sea mussel</name>
    <dbReference type="NCBI Taxonomy" id="42192"/>
    <lineage>
        <taxon>Eukaryota</taxon>
        <taxon>Metazoa</taxon>
        <taxon>Spiralia</taxon>
        <taxon>Lophotrochozoa</taxon>
        <taxon>Mollusca</taxon>
        <taxon>Bivalvia</taxon>
        <taxon>Autobranchia</taxon>
        <taxon>Pteriomorphia</taxon>
        <taxon>Mytilida</taxon>
        <taxon>Mytiloidea</taxon>
        <taxon>Mytilidae</taxon>
        <taxon>Mytilinae</taxon>
        <taxon>Mytilus</taxon>
    </lineage>
</organism>
<dbReference type="OrthoDB" id="6135231at2759"/>
<accession>A0A6J8D1Z1</accession>
<dbReference type="AlphaFoldDB" id="A0A6J8D1Z1"/>
<evidence type="ECO:0000256" key="1">
    <source>
        <dbReference type="SAM" id="MobiDB-lite"/>
    </source>
</evidence>
<evidence type="ECO:0000313" key="4">
    <source>
        <dbReference type="Proteomes" id="UP000507470"/>
    </source>
</evidence>
<keyword evidence="4" id="KW-1185">Reference proteome</keyword>
<proteinExistence type="predicted"/>
<keyword evidence="2" id="KW-0812">Transmembrane</keyword>
<name>A0A6J8D1Z1_MYTCO</name>
<dbReference type="Proteomes" id="UP000507470">
    <property type="component" value="Unassembled WGS sequence"/>
</dbReference>
<protein>
    <submittedName>
        <fullName evidence="3">Uncharacterized protein</fullName>
    </submittedName>
</protein>
<gene>
    <name evidence="3" type="ORF">MCOR_36691</name>
</gene>
<keyword evidence="2" id="KW-0472">Membrane</keyword>
<keyword evidence="2" id="KW-1133">Transmembrane helix</keyword>
<feature type="region of interest" description="Disordered" evidence="1">
    <location>
        <begin position="254"/>
        <end position="278"/>
    </location>
</feature>
<dbReference type="EMBL" id="CACVKT020006620">
    <property type="protein sequence ID" value="CAC5402743.1"/>
    <property type="molecule type" value="Genomic_DNA"/>
</dbReference>
<evidence type="ECO:0000256" key="2">
    <source>
        <dbReference type="SAM" id="Phobius"/>
    </source>
</evidence>
<evidence type="ECO:0000313" key="3">
    <source>
        <dbReference type="EMBL" id="CAC5402743.1"/>
    </source>
</evidence>
<feature type="transmembrane region" description="Helical" evidence="2">
    <location>
        <begin position="199"/>
        <end position="225"/>
    </location>
</feature>
<reference evidence="3 4" key="1">
    <citation type="submission" date="2020-06" db="EMBL/GenBank/DDBJ databases">
        <authorList>
            <person name="Li R."/>
            <person name="Bekaert M."/>
        </authorList>
    </citation>
    <scope>NUCLEOTIDE SEQUENCE [LARGE SCALE GENOMIC DNA]</scope>
    <source>
        <strain evidence="4">wild</strain>
    </source>
</reference>
<sequence>MCNSSNAYIFFSDASVNNDNHKYKQGYIGNCLVLDKNGHFKAYSCSKTFQPLCFDDVAEHPEFCVAAKIKKNGDVERFIHSCRDKLPGICIDVRNTSTDALSKTSSTLSTVTVFSSRLEKTSPSVRSNTFQNLTMSTYSTAQRSSFLSRLKSTSPALKETTGISEVVQKTTFYTPEFQETTYQVFVESTSSDLPDKDGVLAKVIIAIVAATILIVIVILVTVVICRRKRSTQVQTSHESVAMVGKEVVYAHVNKPTVKRDKSTSSQKSQPAASDDTYDHMEHCRLSQTHNPTESDYDTMRSIANAGEEENNYDHVTGTKMEPKRFVVDSNTDYSHVEVEFHEDKDM</sequence>